<proteinExistence type="inferred from homology"/>
<comment type="similarity">
    <text evidence="3">Belongs to the lyase 1 family. Adenylosuccinate lyase subfamily.</text>
</comment>
<dbReference type="InterPro" id="IPR008948">
    <property type="entry name" value="L-Aspartase-like"/>
</dbReference>
<accession>A0ABX8V0F1</accession>
<dbReference type="Gene3D" id="1.10.40.30">
    <property type="entry name" value="Fumarase/aspartase (C-terminal domain)"/>
    <property type="match status" value="1"/>
</dbReference>
<reference evidence="5 6" key="1">
    <citation type="journal article" date="2022" name="bioRxiv">
        <title>Ecology and evolution of chlamydial symbionts of arthropods.</title>
        <authorList>
            <person name="Halter T."/>
            <person name="Koestlbacher S."/>
            <person name="Collingro A."/>
            <person name="Sixt B.S."/>
            <person name="Toenshoff E.R."/>
            <person name="Hendrickx F."/>
            <person name="Kostanjsek R."/>
            <person name="Horn M."/>
        </authorList>
    </citation>
    <scope>NUCLEOTIDE SEQUENCE [LARGE SCALE GENOMIC DNA]</scope>
    <source>
        <strain evidence="5">W744xW776</strain>
    </source>
</reference>
<evidence type="ECO:0000259" key="4">
    <source>
        <dbReference type="SMART" id="SM00998"/>
    </source>
</evidence>
<dbReference type="InterPro" id="IPR022761">
    <property type="entry name" value="Fumarate_lyase_N"/>
</dbReference>
<dbReference type="PROSITE" id="PS00163">
    <property type="entry name" value="FUMARATE_LYASES"/>
    <property type="match status" value="1"/>
</dbReference>
<dbReference type="InterPro" id="IPR019468">
    <property type="entry name" value="AdenyloSucc_lyase_C"/>
</dbReference>
<comment type="pathway">
    <text evidence="3">Purine metabolism; AMP biosynthesis via de novo pathway; AMP from IMP: step 2/2.</text>
</comment>
<comment type="catalytic activity">
    <reaction evidence="3">
        <text>N(6)-(1,2-dicarboxyethyl)-AMP = fumarate + AMP</text>
        <dbReference type="Rhea" id="RHEA:16853"/>
        <dbReference type="ChEBI" id="CHEBI:29806"/>
        <dbReference type="ChEBI" id="CHEBI:57567"/>
        <dbReference type="ChEBI" id="CHEBI:456215"/>
        <dbReference type="EC" id="4.3.2.2"/>
    </reaction>
</comment>
<dbReference type="Gene3D" id="1.20.200.10">
    <property type="entry name" value="Fumarase/aspartase (Central domain)"/>
    <property type="match status" value="1"/>
</dbReference>
<dbReference type="NCBIfam" id="TIGR00928">
    <property type="entry name" value="purB"/>
    <property type="match status" value="1"/>
</dbReference>
<gene>
    <name evidence="5" type="ORF">RHABOEDO_000070</name>
</gene>
<dbReference type="Pfam" id="PF10397">
    <property type="entry name" value="ADSL_C"/>
    <property type="match status" value="1"/>
</dbReference>
<dbReference type="GO" id="GO:0016829">
    <property type="term" value="F:lyase activity"/>
    <property type="evidence" value="ECO:0007669"/>
    <property type="project" value="UniProtKB-KW"/>
</dbReference>
<protein>
    <recommendedName>
        <fullName evidence="2 3">Adenylosuccinate lyase</fullName>
        <shortName evidence="3">ASL</shortName>
        <ecNumber evidence="2 3">4.3.2.2</ecNumber>
    </recommendedName>
    <alternativeName>
        <fullName evidence="3">Adenylosuccinase</fullName>
    </alternativeName>
</protein>
<comment type="pathway">
    <text evidence="3">Purine metabolism; IMP biosynthesis via de novo pathway; 5-amino-1-(5-phospho-D-ribosyl)imidazole-4-carboxamide from 5-amino-1-(5-phospho-D-ribosyl)imidazole-4-carboxylate: step 2/2.</text>
</comment>
<keyword evidence="6" id="KW-1185">Reference proteome</keyword>
<keyword evidence="1 3" id="KW-0456">Lyase</keyword>
<sequence>MTDHYTSLLASRYASAEMSAIFSPHSRYATWRQLWIALAKAQKQLGLTISQEQIEEMQEASHSINFAKAAIYEKKFGHDVMAHIYTFADQCPKAGPIIHLGATSCFVTDNADLILMRKALQLLEKKLIQVIRQLCVFAEKHVGLVCLSYTHFQPAQPTTVGKRACLWLQDLKFDLEQCGSVIKELRFLGAKGATGTQASFLNLLGSREKVQALDQLVAKELGFHHLLLISSQTYPRKQDISIITFLSQIAVSAHKFATDLRLLAHLKEIEEPFSSTQVGSSAMPYKRNPMRSERICGLSRFLFSLNENPLYTAATQWLERSLDDSANRRLCVPEAFLCADAILDLLCFITSDLVIYPKMIEKHLAEEMPFLATEHILMQLAKRGKDRQKMHERLRGHSLLASREIKEEGKTCDLLHKIASDPEIGLSLDELKKMTAAKHLVGCAKEQTQEFLTEVKLILAKYHNLATYSAKIEI</sequence>
<dbReference type="PANTHER" id="PTHR43172">
    <property type="entry name" value="ADENYLOSUCCINATE LYASE"/>
    <property type="match status" value="1"/>
</dbReference>
<evidence type="ECO:0000256" key="1">
    <source>
        <dbReference type="ARBA" id="ARBA00023239"/>
    </source>
</evidence>
<comment type="catalytic activity">
    <reaction evidence="3">
        <text>(2S)-2-[5-amino-1-(5-phospho-beta-D-ribosyl)imidazole-4-carboxamido]succinate = 5-amino-1-(5-phospho-beta-D-ribosyl)imidazole-4-carboxamide + fumarate</text>
        <dbReference type="Rhea" id="RHEA:23920"/>
        <dbReference type="ChEBI" id="CHEBI:29806"/>
        <dbReference type="ChEBI" id="CHEBI:58443"/>
        <dbReference type="ChEBI" id="CHEBI:58475"/>
        <dbReference type="EC" id="4.3.2.2"/>
    </reaction>
</comment>
<dbReference type="EC" id="4.3.2.2" evidence="2 3"/>
<evidence type="ECO:0000256" key="3">
    <source>
        <dbReference type="RuleBase" id="RU361172"/>
    </source>
</evidence>
<dbReference type="SMART" id="SM00998">
    <property type="entry name" value="ADSL_C"/>
    <property type="match status" value="1"/>
</dbReference>
<dbReference type="Pfam" id="PF00206">
    <property type="entry name" value="Lyase_1"/>
    <property type="match status" value="1"/>
</dbReference>
<feature type="domain" description="Adenylosuccinate lyase C-terminal" evidence="4">
    <location>
        <begin position="368"/>
        <end position="452"/>
    </location>
</feature>
<dbReference type="InterPro" id="IPR000362">
    <property type="entry name" value="Fumarate_lyase_fam"/>
</dbReference>
<evidence type="ECO:0000313" key="5">
    <source>
        <dbReference type="EMBL" id="QYF47992.1"/>
    </source>
</evidence>
<dbReference type="InterPro" id="IPR020557">
    <property type="entry name" value="Fumarate_lyase_CS"/>
</dbReference>
<evidence type="ECO:0000256" key="2">
    <source>
        <dbReference type="NCBIfam" id="TIGR00928"/>
    </source>
</evidence>
<dbReference type="PRINTS" id="PR00149">
    <property type="entry name" value="FUMRATELYASE"/>
</dbReference>
<organism evidence="5 6">
    <name type="scientific">Candidatus Rhabdochlamydia oedothoracis</name>
    <dbReference type="NCBI Taxonomy" id="2720720"/>
    <lineage>
        <taxon>Bacteria</taxon>
        <taxon>Pseudomonadati</taxon>
        <taxon>Chlamydiota</taxon>
        <taxon>Chlamydiia</taxon>
        <taxon>Parachlamydiales</taxon>
        <taxon>Candidatus Rhabdochlamydiaceae</taxon>
        <taxon>Candidatus Rhabdochlamydia</taxon>
    </lineage>
</organism>
<keyword evidence="3" id="KW-0658">Purine biosynthesis</keyword>
<dbReference type="SUPFAM" id="SSF48557">
    <property type="entry name" value="L-aspartase-like"/>
    <property type="match status" value="1"/>
</dbReference>
<dbReference type="Proteomes" id="UP000826014">
    <property type="component" value="Chromosome"/>
</dbReference>
<dbReference type="PANTHER" id="PTHR43172:SF1">
    <property type="entry name" value="ADENYLOSUCCINATE LYASE"/>
    <property type="match status" value="1"/>
</dbReference>
<dbReference type="RefSeq" id="WP_245397526.1">
    <property type="nucleotide sequence ID" value="NZ_CP075587.1"/>
</dbReference>
<evidence type="ECO:0000313" key="6">
    <source>
        <dbReference type="Proteomes" id="UP000826014"/>
    </source>
</evidence>
<dbReference type="Gene3D" id="1.10.275.60">
    <property type="match status" value="1"/>
</dbReference>
<dbReference type="PRINTS" id="PR00145">
    <property type="entry name" value="ARGSUCLYASE"/>
</dbReference>
<dbReference type="EMBL" id="CP075587">
    <property type="protein sequence ID" value="QYF47992.1"/>
    <property type="molecule type" value="Genomic_DNA"/>
</dbReference>
<name>A0ABX8V0F1_9BACT</name>
<dbReference type="InterPro" id="IPR004769">
    <property type="entry name" value="Pur_lyase"/>
</dbReference>
<dbReference type="CDD" id="cd03302">
    <property type="entry name" value="Adenylsuccinate_lyase_2"/>
    <property type="match status" value="1"/>
</dbReference>